<dbReference type="Pfam" id="PF07703">
    <property type="entry name" value="A2M_BRD"/>
    <property type="match status" value="1"/>
</dbReference>
<dbReference type="InterPro" id="IPR011625">
    <property type="entry name" value="A2M_N_BRD"/>
</dbReference>
<dbReference type="InterPro" id="IPR049120">
    <property type="entry name" value="A2M_bMG2"/>
</dbReference>
<keyword evidence="3" id="KW-0646">Protease inhibitor</keyword>
<evidence type="ECO:0000313" key="6">
    <source>
        <dbReference type="EMBL" id="KRG83622.1"/>
    </source>
</evidence>
<dbReference type="Pfam" id="PF17970">
    <property type="entry name" value="bMG1"/>
    <property type="match status" value="1"/>
</dbReference>
<dbReference type="Pfam" id="PF17972">
    <property type="entry name" value="bMG5"/>
    <property type="match status" value="1"/>
</dbReference>
<evidence type="ECO:0000259" key="5">
    <source>
        <dbReference type="SMART" id="SM01360"/>
    </source>
</evidence>
<dbReference type="Pfam" id="PF21142">
    <property type="entry name" value="A2M_bMG2"/>
    <property type="match status" value="1"/>
</dbReference>
<evidence type="ECO:0000256" key="2">
    <source>
        <dbReference type="ARBA" id="ARBA00022729"/>
    </source>
</evidence>
<gene>
    <name evidence="6" type="ORF">ABB34_11415</name>
</gene>
<dbReference type="InterPro" id="IPR021868">
    <property type="entry name" value="Alpha_2_Macroglob_MG3"/>
</dbReference>
<dbReference type="InterPro" id="IPR041462">
    <property type="entry name" value="Bact_A2M_MG6"/>
</dbReference>
<evidence type="ECO:0000313" key="7">
    <source>
        <dbReference type="Proteomes" id="UP000050940"/>
    </source>
</evidence>
<protein>
    <recommendedName>
        <fullName evidence="3">Alpha-2-macroglobulin</fullName>
    </recommendedName>
</protein>
<reference evidence="6 7" key="1">
    <citation type="submission" date="2015-05" db="EMBL/GenBank/DDBJ databases">
        <title>Genome sequencing and analysis of members of genus Stenotrophomonas.</title>
        <authorList>
            <person name="Patil P.P."/>
            <person name="Midha S."/>
            <person name="Patil P.B."/>
        </authorList>
    </citation>
    <scope>NUCLEOTIDE SEQUENCE [LARGE SCALE GENOMIC DNA]</scope>
    <source>
        <strain evidence="6 7">JCM 16244</strain>
    </source>
</reference>
<dbReference type="PANTHER" id="PTHR40094">
    <property type="entry name" value="ALPHA-2-MACROGLOBULIN HOMOLOG"/>
    <property type="match status" value="1"/>
</dbReference>
<keyword evidence="7" id="KW-1185">Reference proteome</keyword>
<dbReference type="PIRSF" id="PIRSF038980">
    <property type="entry name" value="A2M_bac"/>
    <property type="match status" value="1"/>
</dbReference>
<dbReference type="Proteomes" id="UP000050940">
    <property type="component" value="Unassembled WGS sequence"/>
</dbReference>
<comment type="similarity">
    <text evidence="1">Belongs to the protease inhibitor I39 (alpha-2-macroglobulin) family. Bacterial alpha-2-macroglobulin subfamily.</text>
</comment>
<dbReference type="InterPro" id="IPR040639">
    <property type="entry name" value="A2MG_MG1"/>
</dbReference>
<dbReference type="RefSeq" id="WP_057641477.1">
    <property type="nucleotide sequence ID" value="NZ_LDJP01000068.1"/>
</dbReference>
<accession>A0A0R0DQ95</accession>
<comment type="caution">
    <text evidence="6">The sequence shown here is derived from an EMBL/GenBank/DDBJ whole genome shotgun (WGS) entry which is preliminary data.</text>
</comment>
<dbReference type="InterPro" id="IPR047565">
    <property type="entry name" value="Alpha-macroglob_thiol-ester_cl"/>
</dbReference>
<name>A0A0R0DQ95_9GAMM</name>
<feature type="domain" description="Alpha-2-macroglobulin bait region" evidence="4">
    <location>
        <begin position="739"/>
        <end position="882"/>
    </location>
</feature>
<sequence>MIDRKWKHMRWAVITLLALATVAGCKRNETGQLPGASGEAIQAKQEEVKGFALVRTWPDQKGGELALAVEFSRPLVGTQDFDKLLRFEEKVGTEDSSWSLSDDGKTLRYPYVEAAKDYTLIVSADLLAADGSRLGKDVRQQVFTGELTPAAGFASQGSVLPARDSRGLPVVSVNVPEVDVEFLRVTGKNLPAFFSQYQRGGRRGSWELDSDYGNHTPISQLAEPVYVNRFVLGGKPNERMLTYLPIQDVKELQQPGLYFAVMKRTGSFDNEYDTAFFTVSDIGLHTRAYKDTLFVHTASLASGAAAKKVDLRVIDAKGETILKGQTDANGNALLNYTLDAGHVLVAASGSDTTMLPFNQPALDLSEFAVAGRQNAWFDVFAWSGRDLYRPGETVRVSALLRDNDGKPVKAQPVFLRLKQPDGKVFRETRLQPGEQGYFAFEQAIPAEAPTGRWQVEFRTDPASKEAVQGMTLRIEEFLPERMKLDLDSAQKTLKPGEPLKLQADAAYLYGAPADGNRFTARLAVAVEQHPVESMAGWFFGDPTVELPREANDVIDTTLPKDGKLREDIALPEETGKGTPVAAVVSGSVYETGGRTVTRTLKRVLWPAPALVAVRPLFSDADGADANANARFELLRVDADGKPQPAKGLKVTLVRELRDYHWSFNDNRWDYDFTRRFENKETRTLDAGETSVKFDFPVEWGEYRVDVFDPATGLTMRYPFRAGWSWNDDNRGLDARPDKVKLALDKTGYKAGDTLKVTLTPPHAGRGVLMVESDEMLYVQDIEAKPGSTFEIPVTQDWERHDVYVTALVFRGGSAPSRITPARAVGVAHVPMERGNRRVEVGLVAPKQMRPEQPMAVTVSVPELAGKPAHVTVSAVDVGILNITRFPVPDAPAHFFAQRRLGVDAYDIYGRVIESFEGNSGKLKFGGDMALQALPQAKRPTARVQTVDLFSGPVKLDAKGNARIELPVPDFNGTLRVSALVYADDRYGNRDVETLVRAPILAEASMPRVMAPGDRSTVTLDVQNFTGKPGEFSVRVDGEGPLAIGEASRKVQLAADAKQTLSFPLSAQEGYTVAKVRVRVDGNGFKVDRRYDLPVRAAWPQVLRAQTRTLDPLAPVTLDSGSASGMMAGSVNARMLVSALPPIPFASALQGALNYPYGCAEQTTSKGYAALLLDEATSTMLGADGLDAKARRERMEGAFGRLASMQVANGNFSMWGNDDYVNPALTPYIAEFLLDAKDAGFAVPDNVLQKALNRISEDLLSGGNQFYGQDRRDALKFANQAYSGYVLARVNRAPLGTLRALYDNERDKAVTGLSLVHLGMALSLQGDGKRGQAAIAAGFARDGSDRPAYFGDYGSRLRDDALMIALLHERGLSKPAYDARAVALGRELDARRNSGWLWLSTQEKVALARLGKALMADQKKLVSGELAVGGEREAIGERKAFARVFDAAQLAQGVRFAPQGQAPMFASLEVAGIPRQAPAPDNSVIGIERAWYTTDGKPWTPRPLKEGEALIVRLSVTANTAMPDALLTDLLPAGLEIENFNLGDAKQWADVVVDGIRVSDRSGEADARHEEFRDDRYVTALNLRRGRTARVFYLVRAVTPGTYTVPPPLAEDMYRPELRGVGRSNPSTITVVQP</sequence>
<dbReference type="PROSITE" id="PS51257">
    <property type="entry name" value="PROKAR_LIPOPROTEIN"/>
    <property type="match status" value="1"/>
</dbReference>
<organism evidence="6 7">
    <name type="scientific">Stenotrophomonas daejeonensis</name>
    <dbReference type="NCBI Taxonomy" id="659018"/>
    <lineage>
        <taxon>Bacteria</taxon>
        <taxon>Pseudomonadati</taxon>
        <taxon>Pseudomonadota</taxon>
        <taxon>Gammaproteobacteria</taxon>
        <taxon>Lysobacterales</taxon>
        <taxon>Lysobacteraceae</taxon>
        <taxon>Stenotrophomonas</taxon>
    </lineage>
</organism>
<dbReference type="InterPro" id="IPR041203">
    <property type="entry name" value="Bact_A2M_MG5"/>
</dbReference>
<dbReference type="PATRIC" id="fig|659018.3.peg.2388"/>
<dbReference type="OrthoDB" id="9767116at2"/>
<comment type="function">
    <text evidence="3">Protects the bacterial cell from host peptidases.</text>
</comment>
<keyword evidence="3" id="KW-1003">Cell membrane</keyword>
<dbReference type="CDD" id="cd02891">
    <property type="entry name" value="A2M_like"/>
    <property type="match status" value="1"/>
</dbReference>
<dbReference type="InterPro" id="IPR001599">
    <property type="entry name" value="Macroglobln_a2"/>
</dbReference>
<dbReference type="Pfam" id="PF11974">
    <property type="entry name" value="bMG3"/>
    <property type="match status" value="1"/>
</dbReference>
<dbReference type="Pfam" id="PF00207">
    <property type="entry name" value="A2M"/>
    <property type="match status" value="1"/>
</dbReference>
<dbReference type="STRING" id="659018.ABB34_11415"/>
<dbReference type="SUPFAM" id="SSF48239">
    <property type="entry name" value="Terpenoid cyclases/Protein prenyltransferases"/>
    <property type="match status" value="1"/>
</dbReference>
<dbReference type="SMART" id="SM01359">
    <property type="entry name" value="A2M_N_2"/>
    <property type="match status" value="1"/>
</dbReference>
<feature type="domain" description="Alpha-2-macroglobulin" evidence="5">
    <location>
        <begin position="946"/>
        <end position="1035"/>
    </location>
</feature>
<evidence type="ECO:0000256" key="3">
    <source>
        <dbReference type="PIRNR" id="PIRNR038980"/>
    </source>
</evidence>
<dbReference type="InterPro" id="IPR002890">
    <property type="entry name" value="MG2"/>
</dbReference>
<dbReference type="Gene3D" id="2.60.40.1930">
    <property type="match status" value="1"/>
</dbReference>
<dbReference type="InterPro" id="IPR026284">
    <property type="entry name" value="A2MG_proteobact"/>
</dbReference>
<dbReference type="Pfam" id="PF01835">
    <property type="entry name" value="MG2"/>
    <property type="match status" value="1"/>
</dbReference>
<dbReference type="SMART" id="SM01419">
    <property type="entry name" value="Thiol-ester_cl"/>
    <property type="match status" value="1"/>
</dbReference>
<dbReference type="InterPro" id="IPR008930">
    <property type="entry name" value="Terpenoid_cyclase/PrenylTrfase"/>
</dbReference>
<keyword evidence="3" id="KW-0472">Membrane</keyword>
<proteinExistence type="inferred from homology"/>
<dbReference type="SMART" id="SM01360">
    <property type="entry name" value="A2M"/>
    <property type="match status" value="1"/>
</dbReference>
<keyword evidence="2" id="KW-0732">Signal</keyword>
<evidence type="ECO:0000259" key="4">
    <source>
        <dbReference type="SMART" id="SM01359"/>
    </source>
</evidence>
<dbReference type="Pfam" id="PF17962">
    <property type="entry name" value="bMG6"/>
    <property type="match status" value="1"/>
</dbReference>
<dbReference type="InterPro" id="IPR041246">
    <property type="entry name" value="Bact_MG10"/>
</dbReference>
<dbReference type="EMBL" id="LDJP01000068">
    <property type="protein sequence ID" value="KRG83622.1"/>
    <property type="molecule type" value="Genomic_DNA"/>
</dbReference>
<dbReference type="Gene3D" id="1.50.10.20">
    <property type="match status" value="1"/>
</dbReference>
<dbReference type="PANTHER" id="PTHR40094:SF1">
    <property type="entry name" value="UBIQUITIN DOMAIN-CONTAINING PROTEIN"/>
    <property type="match status" value="1"/>
</dbReference>
<evidence type="ECO:0000256" key="1">
    <source>
        <dbReference type="ARBA" id="ARBA00010556"/>
    </source>
</evidence>
<dbReference type="InterPro" id="IPR051802">
    <property type="entry name" value="YfhM-like"/>
</dbReference>
<dbReference type="GO" id="GO:0004866">
    <property type="term" value="F:endopeptidase inhibitor activity"/>
    <property type="evidence" value="ECO:0007669"/>
    <property type="project" value="UniProtKB-UniRule"/>
</dbReference>
<dbReference type="Pfam" id="PF17973">
    <property type="entry name" value="bMG10"/>
    <property type="match status" value="1"/>
</dbReference>